<keyword evidence="2" id="KW-1185">Reference proteome</keyword>
<gene>
    <name evidence="1" type="ORF">VNI00_014515</name>
</gene>
<comment type="caution">
    <text evidence="1">The sequence shown here is derived from an EMBL/GenBank/DDBJ whole genome shotgun (WGS) entry which is preliminary data.</text>
</comment>
<sequence>MSTLTILWILNTQKRHGSSHKFAEVGDTTLPRLRHCGRGSELISLHLCQAPLCKKMREHLLMQVSRAKGLLLTVSLVTQCCAASAIPFLAGVASRSEQIANLRIVANVDTFDVLNGLSHMVGGLLPSLKAITINIHNVAGQLAQMPVKPSTLLGFVDAPRLREVTIVGDTSDFTSIISLPWGQIVRFRSSLDQYIGMVLASPFEVIQSIARVRELSIRYTIATNVDHTMSHMTLDYLQTLTISTDIDGAQTVVELLRHATFPSLRDFRISTVEEIVELYGFLGRHSRSITCFSFHPIRSHLDSRAQMTLRSLGSLPNLRSLTAHSASQAVVDALAERSNNRVLAPVLEDLTFQGCITLEDEAKFVDMIKERLGGTLRRLALSRDISLSQLSSAAVNSLQELSKSHGLFLREAGDSHFLECPDCDM</sequence>
<dbReference type="Proteomes" id="UP001383192">
    <property type="component" value="Unassembled WGS sequence"/>
</dbReference>
<accession>A0AAW0BSK4</accession>
<organism evidence="1 2">
    <name type="scientific">Paramarasmius palmivorus</name>
    <dbReference type="NCBI Taxonomy" id="297713"/>
    <lineage>
        <taxon>Eukaryota</taxon>
        <taxon>Fungi</taxon>
        <taxon>Dikarya</taxon>
        <taxon>Basidiomycota</taxon>
        <taxon>Agaricomycotina</taxon>
        <taxon>Agaricomycetes</taxon>
        <taxon>Agaricomycetidae</taxon>
        <taxon>Agaricales</taxon>
        <taxon>Marasmiineae</taxon>
        <taxon>Marasmiaceae</taxon>
        <taxon>Paramarasmius</taxon>
    </lineage>
</organism>
<protein>
    <submittedName>
        <fullName evidence="1">Uncharacterized protein</fullName>
    </submittedName>
</protein>
<dbReference type="AlphaFoldDB" id="A0AAW0BSK4"/>
<dbReference type="EMBL" id="JAYKXP010000082">
    <property type="protein sequence ID" value="KAK7029482.1"/>
    <property type="molecule type" value="Genomic_DNA"/>
</dbReference>
<reference evidence="1 2" key="1">
    <citation type="submission" date="2024-01" db="EMBL/GenBank/DDBJ databases">
        <title>A draft genome for a cacao thread blight-causing isolate of Paramarasmius palmivorus.</title>
        <authorList>
            <person name="Baruah I.K."/>
            <person name="Bukari Y."/>
            <person name="Amoako-Attah I."/>
            <person name="Meinhardt L.W."/>
            <person name="Bailey B.A."/>
            <person name="Cohen S.P."/>
        </authorList>
    </citation>
    <scope>NUCLEOTIDE SEQUENCE [LARGE SCALE GENOMIC DNA]</scope>
    <source>
        <strain evidence="1 2">GH-12</strain>
    </source>
</reference>
<evidence type="ECO:0000313" key="1">
    <source>
        <dbReference type="EMBL" id="KAK7029482.1"/>
    </source>
</evidence>
<evidence type="ECO:0000313" key="2">
    <source>
        <dbReference type="Proteomes" id="UP001383192"/>
    </source>
</evidence>
<name>A0AAW0BSK4_9AGAR</name>
<proteinExistence type="predicted"/>